<evidence type="ECO:0000313" key="2">
    <source>
        <dbReference type="EMBL" id="EAZ92983.1"/>
    </source>
</evidence>
<dbReference type="InterPro" id="IPR041049">
    <property type="entry name" value="DUF5615"/>
</dbReference>
<organism evidence="2 3">
    <name type="scientific">Crocosphaera chwakensis CCY0110</name>
    <dbReference type="NCBI Taxonomy" id="391612"/>
    <lineage>
        <taxon>Bacteria</taxon>
        <taxon>Bacillati</taxon>
        <taxon>Cyanobacteriota</taxon>
        <taxon>Cyanophyceae</taxon>
        <taxon>Oscillatoriophycideae</taxon>
        <taxon>Chroococcales</taxon>
        <taxon>Aphanothecaceae</taxon>
        <taxon>Crocosphaera</taxon>
        <taxon>Crocosphaera chwakensis</taxon>
    </lineage>
</organism>
<proteinExistence type="predicted"/>
<gene>
    <name evidence="2" type="ORF">CY0110_02904</name>
</gene>
<reference evidence="2 3" key="1">
    <citation type="submission" date="2007-03" db="EMBL/GenBank/DDBJ databases">
        <authorList>
            <person name="Stal L."/>
            <person name="Ferriera S."/>
            <person name="Johnson J."/>
            <person name="Kravitz S."/>
            <person name="Beeson K."/>
            <person name="Sutton G."/>
            <person name="Rogers Y.-H."/>
            <person name="Friedman R."/>
            <person name="Frazier M."/>
            <person name="Venter J.C."/>
        </authorList>
    </citation>
    <scope>NUCLEOTIDE SEQUENCE [LARGE SCALE GENOMIC DNA]</scope>
    <source>
        <strain evidence="2 3">CCY0110</strain>
    </source>
</reference>
<dbReference type="RefSeq" id="WP_008273651.1">
    <property type="nucleotide sequence ID" value="NZ_AAXW01000003.1"/>
</dbReference>
<evidence type="ECO:0000313" key="3">
    <source>
        <dbReference type="Proteomes" id="UP000003781"/>
    </source>
</evidence>
<accession>A3IJZ4</accession>
<dbReference type="Proteomes" id="UP000003781">
    <property type="component" value="Unassembled WGS sequence"/>
</dbReference>
<comment type="caution">
    <text evidence="2">The sequence shown here is derived from an EMBL/GenBank/DDBJ whole genome shotgun (WGS) entry which is preliminary data.</text>
</comment>
<sequence>MKILIDMNLSPNWVDVFAKYGIVAKHWSTIGKPMASDKVIMEWALENNYIVFTNDLDFGALLAATQAQFPSVIQVRTQDLFPDSLETILIQSLNRFQSELESGALITLDLSRAKVRILPIRSNNN</sequence>
<evidence type="ECO:0000259" key="1">
    <source>
        <dbReference type="Pfam" id="PF18480"/>
    </source>
</evidence>
<dbReference type="Pfam" id="PF18480">
    <property type="entry name" value="DUF5615"/>
    <property type="match status" value="1"/>
</dbReference>
<feature type="domain" description="DUF5615" evidence="1">
    <location>
        <begin position="1"/>
        <end position="110"/>
    </location>
</feature>
<dbReference type="AlphaFoldDB" id="A3IJZ4"/>
<dbReference type="eggNOG" id="COG4634">
    <property type="taxonomic scope" value="Bacteria"/>
</dbReference>
<dbReference type="EMBL" id="AAXW01000003">
    <property type="protein sequence ID" value="EAZ92983.1"/>
    <property type="molecule type" value="Genomic_DNA"/>
</dbReference>
<protein>
    <recommendedName>
        <fullName evidence="1">DUF5615 domain-containing protein</fullName>
    </recommendedName>
</protein>
<keyword evidence="3" id="KW-1185">Reference proteome</keyword>
<name>A3IJZ4_9CHRO</name>